<name>A0A378N8J9_MANHA</name>
<gene>
    <name evidence="2" type="ORF">NCTC10638_03198</name>
</gene>
<reference evidence="2 3" key="1">
    <citation type="submission" date="2018-06" db="EMBL/GenBank/DDBJ databases">
        <authorList>
            <consortium name="Pathogen Informatics"/>
            <person name="Doyle S."/>
        </authorList>
    </citation>
    <scope>NUCLEOTIDE SEQUENCE [LARGE SCALE GENOMIC DNA]</scope>
    <source>
        <strain evidence="2 3">NCTC10638</strain>
    </source>
</reference>
<dbReference type="GO" id="GO:0016787">
    <property type="term" value="F:hydrolase activity"/>
    <property type="evidence" value="ECO:0007669"/>
    <property type="project" value="UniProtKB-KW"/>
</dbReference>
<evidence type="ECO:0000256" key="1">
    <source>
        <dbReference type="ARBA" id="ARBA00022801"/>
    </source>
</evidence>
<dbReference type="InterPro" id="IPR010043">
    <property type="entry name" value="UTase/UR"/>
</dbReference>
<dbReference type="PANTHER" id="PTHR47320:SF1">
    <property type="entry name" value="BIFUNCTIONAL URIDYLYLTRANSFERASE_URIDYLYL-REMOVING ENZYME"/>
    <property type="match status" value="1"/>
</dbReference>
<keyword evidence="1" id="KW-0378">Hydrolase</keyword>
<sequence>MSITAQRRDIHDPQIISEFAKKVQNQTALSSLLCLTVADICATSESLWNDWKASLFTQLYQFTLQQLAQNLNYQAVGTRASLASIRTDEVRAFS</sequence>
<protein>
    <submittedName>
        <fullName evidence="2">PII uridylyl-transferase</fullName>
    </submittedName>
</protein>
<dbReference type="EMBL" id="UGPN01000002">
    <property type="protein sequence ID" value="STY64025.1"/>
    <property type="molecule type" value="Genomic_DNA"/>
</dbReference>
<organism evidence="2 3">
    <name type="scientific">Mannheimia haemolytica</name>
    <name type="common">Pasteurella haemolytica</name>
    <dbReference type="NCBI Taxonomy" id="75985"/>
    <lineage>
        <taxon>Bacteria</taxon>
        <taxon>Pseudomonadati</taxon>
        <taxon>Pseudomonadota</taxon>
        <taxon>Gammaproteobacteria</taxon>
        <taxon>Pasteurellales</taxon>
        <taxon>Pasteurellaceae</taxon>
        <taxon>Mannheimia</taxon>
    </lineage>
</organism>
<keyword evidence="2" id="KW-0808">Transferase</keyword>
<proteinExistence type="predicted"/>
<evidence type="ECO:0000313" key="3">
    <source>
        <dbReference type="Proteomes" id="UP000254802"/>
    </source>
</evidence>
<dbReference type="PANTHER" id="PTHR47320">
    <property type="entry name" value="BIFUNCTIONAL URIDYLYLTRANSFERASE/URIDYLYL-REMOVING ENZYME"/>
    <property type="match status" value="1"/>
</dbReference>
<dbReference type="AlphaFoldDB" id="A0A378N8J9"/>
<dbReference type="Proteomes" id="UP000254802">
    <property type="component" value="Unassembled WGS sequence"/>
</dbReference>
<evidence type="ECO:0000313" key="2">
    <source>
        <dbReference type="EMBL" id="STY64025.1"/>
    </source>
</evidence>
<accession>A0A378N8J9</accession>
<dbReference type="GO" id="GO:0008773">
    <property type="term" value="F:[protein-PII] uridylyltransferase activity"/>
    <property type="evidence" value="ECO:0007669"/>
    <property type="project" value="InterPro"/>
</dbReference>